<evidence type="ECO:0000256" key="1">
    <source>
        <dbReference type="SAM" id="MobiDB-lite"/>
    </source>
</evidence>
<dbReference type="EMBL" id="CP019062">
    <property type="protein sequence ID" value="AVF34001.1"/>
    <property type="molecule type" value="Genomic_DNA"/>
</dbReference>
<dbReference type="Proteomes" id="UP000239197">
    <property type="component" value="Chromosome"/>
</dbReference>
<organism evidence="2 3">
    <name type="scientific">Rahnella sikkimica</name>
    <dbReference type="NCBI Taxonomy" id="1805933"/>
    <lineage>
        <taxon>Bacteria</taxon>
        <taxon>Pseudomonadati</taxon>
        <taxon>Pseudomonadota</taxon>
        <taxon>Gammaproteobacteria</taxon>
        <taxon>Enterobacterales</taxon>
        <taxon>Yersiniaceae</taxon>
        <taxon>Rahnella</taxon>
    </lineage>
</organism>
<evidence type="ECO:0000313" key="2">
    <source>
        <dbReference type="EMBL" id="AVF34001.1"/>
    </source>
</evidence>
<feature type="region of interest" description="Disordered" evidence="1">
    <location>
        <begin position="1"/>
        <end position="23"/>
    </location>
</feature>
<evidence type="ECO:0000313" key="3">
    <source>
        <dbReference type="Proteomes" id="UP000239197"/>
    </source>
</evidence>
<sequence length="74" mass="8557">MERFGKGKTKTGTQRSFPAGFRGKDRTATESFLRLPCDFQHVRLFRSSAVVNDFDENDGQRSQSTVFLWFYVSL</sequence>
<dbReference type="KEGG" id="rox:BV494_03195"/>
<dbReference type="RefSeq" id="WP_104921549.1">
    <property type="nucleotide sequence ID" value="NZ_CP019062.1"/>
</dbReference>
<gene>
    <name evidence="2" type="ORF">BV494_03195</name>
</gene>
<accession>A0A2L1UM59</accession>
<protein>
    <submittedName>
        <fullName evidence="2">Uncharacterized protein</fullName>
    </submittedName>
</protein>
<name>A0A2L1UM59_9GAMM</name>
<proteinExistence type="predicted"/>
<reference evidence="3" key="1">
    <citation type="submission" date="2017-01" db="EMBL/GenBank/DDBJ databases">
        <title>Genome sequence of Rouxiella sp. ERMR1:05.</title>
        <authorList>
            <person name="Kumar R."/>
            <person name="Singh D."/>
            <person name="Kumar S."/>
        </authorList>
    </citation>
    <scope>NUCLEOTIDE SEQUENCE [LARGE SCALE GENOMIC DNA]</scope>
    <source>
        <strain evidence="3">ERMR1:05</strain>
    </source>
</reference>
<dbReference type="AlphaFoldDB" id="A0A2L1UM59"/>
<dbReference type="OrthoDB" id="9859630at2"/>
<keyword evidence="3" id="KW-1185">Reference proteome</keyword>